<sequence length="74" mass="8268">MRLRSLCCGFCPFSAVVPGDPLAWTRGTAKPTPNRTFHFVIYVRTRAELSTLKRCALGVGNLKQKQLTIVTNMK</sequence>
<accession>A0A2M4B0S9</accession>
<reference evidence="1" key="1">
    <citation type="submission" date="2018-01" db="EMBL/GenBank/DDBJ databases">
        <title>An insight into the sialome of Amazonian anophelines.</title>
        <authorList>
            <person name="Ribeiro J.M."/>
            <person name="Scarpassa V."/>
            <person name="Calvo E."/>
        </authorList>
    </citation>
    <scope>NUCLEOTIDE SEQUENCE</scope>
    <source>
        <tissue evidence="1">Salivary glands</tissue>
    </source>
</reference>
<proteinExistence type="predicted"/>
<dbReference type="EMBL" id="GGFK01013325">
    <property type="protein sequence ID" value="MBW46646.1"/>
    <property type="molecule type" value="Transcribed_RNA"/>
</dbReference>
<protein>
    <submittedName>
        <fullName evidence="1">Putative secreted protein</fullName>
    </submittedName>
</protein>
<organism evidence="1">
    <name type="scientific">Anopheles triannulatus</name>
    <dbReference type="NCBI Taxonomy" id="58253"/>
    <lineage>
        <taxon>Eukaryota</taxon>
        <taxon>Metazoa</taxon>
        <taxon>Ecdysozoa</taxon>
        <taxon>Arthropoda</taxon>
        <taxon>Hexapoda</taxon>
        <taxon>Insecta</taxon>
        <taxon>Pterygota</taxon>
        <taxon>Neoptera</taxon>
        <taxon>Endopterygota</taxon>
        <taxon>Diptera</taxon>
        <taxon>Nematocera</taxon>
        <taxon>Culicoidea</taxon>
        <taxon>Culicidae</taxon>
        <taxon>Anophelinae</taxon>
        <taxon>Anopheles</taxon>
    </lineage>
</organism>
<dbReference type="AlphaFoldDB" id="A0A2M4B0S9"/>
<name>A0A2M4B0S9_9DIPT</name>
<evidence type="ECO:0000313" key="1">
    <source>
        <dbReference type="EMBL" id="MBW46646.1"/>
    </source>
</evidence>